<proteinExistence type="inferred from homology"/>
<feature type="domain" description="Peptidase M16 C-terminal" evidence="9">
    <location>
        <begin position="263"/>
        <end position="441"/>
    </location>
</feature>
<evidence type="ECO:0008006" key="14">
    <source>
        <dbReference type="Google" id="ProtNLM"/>
    </source>
</evidence>
<feature type="domain" description="Peptidase M16 middle/third" evidence="10">
    <location>
        <begin position="453"/>
        <end position="549"/>
    </location>
</feature>
<dbReference type="SUPFAM" id="SSF63411">
    <property type="entry name" value="LuxS/MPP-like metallohydrolase"/>
    <property type="match status" value="4"/>
</dbReference>
<dbReference type="Proteomes" id="UP001189429">
    <property type="component" value="Unassembled WGS sequence"/>
</dbReference>
<evidence type="ECO:0000256" key="7">
    <source>
        <dbReference type="RuleBase" id="RU004447"/>
    </source>
</evidence>
<name>A0ABN9W4Y3_9DINO</name>
<evidence type="ECO:0000256" key="1">
    <source>
        <dbReference type="ARBA" id="ARBA00007261"/>
    </source>
</evidence>
<keyword evidence="5" id="KW-0862">Zinc</keyword>
<evidence type="ECO:0000313" key="12">
    <source>
        <dbReference type="EMBL" id="CAK0881153.1"/>
    </source>
</evidence>
<dbReference type="Pfam" id="PF16187">
    <property type="entry name" value="Peptidase_M16_M"/>
    <property type="match status" value="2"/>
</dbReference>
<evidence type="ECO:0000259" key="11">
    <source>
        <dbReference type="Pfam" id="PF22456"/>
    </source>
</evidence>
<comment type="caution">
    <text evidence="12">The sequence shown here is derived from an EMBL/GenBank/DDBJ whole genome shotgun (WGS) entry which is preliminary data.</text>
</comment>
<dbReference type="EMBL" id="CAUYUJ010018159">
    <property type="protein sequence ID" value="CAK0881153.1"/>
    <property type="molecule type" value="Genomic_DNA"/>
</dbReference>
<feature type="domain" description="Peptidase M16 N-terminal" evidence="8">
    <location>
        <begin position="106"/>
        <end position="235"/>
    </location>
</feature>
<evidence type="ECO:0000256" key="4">
    <source>
        <dbReference type="ARBA" id="ARBA00022801"/>
    </source>
</evidence>
<dbReference type="InterPro" id="IPR001431">
    <property type="entry name" value="Pept_M16_Zn_BS"/>
</dbReference>
<dbReference type="InterPro" id="IPR011765">
    <property type="entry name" value="Pept_M16_N"/>
</dbReference>
<dbReference type="InterPro" id="IPR032632">
    <property type="entry name" value="Peptidase_M16_M"/>
</dbReference>
<dbReference type="Pfam" id="PF22456">
    <property type="entry name" value="PqqF-like_C_4"/>
    <property type="match status" value="1"/>
</dbReference>
<dbReference type="InterPro" id="IPR011249">
    <property type="entry name" value="Metalloenz_LuxS/M16"/>
</dbReference>
<organism evidence="12 13">
    <name type="scientific">Prorocentrum cordatum</name>
    <dbReference type="NCBI Taxonomy" id="2364126"/>
    <lineage>
        <taxon>Eukaryota</taxon>
        <taxon>Sar</taxon>
        <taxon>Alveolata</taxon>
        <taxon>Dinophyceae</taxon>
        <taxon>Prorocentrales</taxon>
        <taxon>Prorocentraceae</taxon>
        <taxon>Prorocentrum</taxon>
    </lineage>
</organism>
<reference evidence="12" key="1">
    <citation type="submission" date="2023-10" db="EMBL/GenBank/DDBJ databases">
        <authorList>
            <person name="Chen Y."/>
            <person name="Shah S."/>
            <person name="Dougan E. K."/>
            <person name="Thang M."/>
            <person name="Chan C."/>
        </authorList>
    </citation>
    <scope>NUCLEOTIDE SEQUENCE [LARGE SCALE GENOMIC DNA]</scope>
</reference>
<feature type="domain" description="Peptidase M16 middle/third" evidence="10">
    <location>
        <begin position="651"/>
        <end position="804"/>
    </location>
</feature>
<evidence type="ECO:0000313" key="13">
    <source>
        <dbReference type="Proteomes" id="UP001189429"/>
    </source>
</evidence>
<comment type="similarity">
    <text evidence="1 7">Belongs to the peptidase M16 family.</text>
</comment>
<dbReference type="InterPro" id="IPR054734">
    <property type="entry name" value="PqqF-like_C_4"/>
</dbReference>
<sequence>MLLCGQIDPSAIVRPAIPSSAPKKRRALASALVATCLCALGRCRLAAPWRALRSGPAAGARRPAAFLEEFEVRAIPITDKPQSDPRVYQYAVLENGLKVLNVLDSKALQVAFAGSVRAGLYDDPVELPGLAHFCEHMLFLGTKKYPEPSGFDRFMSTHGGFNNAYTDSEVTVYFGEVSRSAEREALDRFAGFFTDPLFSKKFVEKEVHAIDSEHHKNVQEASSRIWETMRSLANPDSPVSRFHTGDLETLFEIPKKNGTNPVDALKVYYKDFYCPSKMSVVTISATPLEEQLATAAELFGRIPAGSERCQEPVRNFSDPAPFGPEQLGQWQVIQGTTPEAQIWLSFPLPDVTTEFLSHPLRYILYVIEYTGTDSMARVLQDDLGLVNGVSVSSDMTSAGTLVFIIFSLTDRGVRNQQLVLDVLFAYLATLRLDGVNSELYQTIADVNNLSWNWTEAHDPSDAASDLVEKMTRLPMDKVLSGDDRIDKLDPYLAFSLLTMLVPSNMNGAYVDPAADLNGTAAVHGHAVQSLPHFGVRYYVQEIAEAFPEEAAARWEAWFGSRADRDGIERQLAERIASANLTSKRVPFPQAPRPIQDVPRDISLEHMEALPGDLAKDGLEASLFGQPPAKLRGGASAAAAAADGRALEPSGSNIWYRSGWVTISPKVEVYVRLEILRREDEPELSALDTLRLDIFSQLLQEQMGPKMVDLTATGVSYGISASAGGLAFSFGGFAPMLPRLVGKVLEEFNSFNANASITEPCRFERVVNLFRQSLTTYNDMPISYAVEARSLLLSRGEYSRNETLAVLGSADLASSARSVGELLLSRPLQLTALAMGNFAEEDARWVVDEMSRGIEIPDWIKLSTGKGKVEEVMPVISPKDPVELRLRNPRLGDPNDVAIVTIVYGVSTVESRVALAHPCIGMLLHPLAYEELRTVRQLGYVVSAEASRISNVQYISASVQGTKLRADDQEAAIELLFNDLMPKRLANLSDEELASIRDAFREELLQPPESFGEEVAHFRGPVLMGGRCFSLYSACHEYLNSSAVTRDLLVSTWRDLVNPWEEGTRKKIVTKLFAGEVPARPTEDEATAAWKRQGVPDAAVPMLLRELKAAQVLDTVDSQARARLAKRDGHFPTDLNCELADRPKKA</sequence>
<evidence type="ECO:0000256" key="3">
    <source>
        <dbReference type="ARBA" id="ARBA00022723"/>
    </source>
</evidence>
<keyword evidence="2" id="KW-0645">Protease</keyword>
<protein>
    <recommendedName>
        <fullName evidence="14">Insulin-degrading enzyme</fullName>
    </recommendedName>
</protein>
<evidence type="ECO:0000259" key="10">
    <source>
        <dbReference type="Pfam" id="PF16187"/>
    </source>
</evidence>
<dbReference type="PROSITE" id="PS00143">
    <property type="entry name" value="INSULINASE"/>
    <property type="match status" value="1"/>
</dbReference>
<keyword evidence="3" id="KW-0479">Metal-binding</keyword>
<dbReference type="Pfam" id="PF05193">
    <property type="entry name" value="Peptidase_M16_C"/>
    <property type="match status" value="1"/>
</dbReference>
<evidence type="ECO:0000259" key="9">
    <source>
        <dbReference type="Pfam" id="PF05193"/>
    </source>
</evidence>
<evidence type="ECO:0000259" key="8">
    <source>
        <dbReference type="Pfam" id="PF00675"/>
    </source>
</evidence>
<feature type="domain" description="Coenzyme PQQ synthesis protein F-like C-terminal lobe" evidence="11">
    <location>
        <begin position="920"/>
        <end position="1016"/>
    </location>
</feature>
<evidence type="ECO:0000256" key="6">
    <source>
        <dbReference type="ARBA" id="ARBA00023049"/>
    </source>
</evidence>
<evidence type="ECO:0000256" key="2">
    <source>
        <dbReference type="ARBA" id="ARBA00022670"/>
    </source>
</evidence>
<accession>A0ABN9W4Y3</accession>
<gene>
    <name evidence="12" type="ORF">PCOR1329_LOCUS64085</name>
</gene>
<dbReference type="Gene3D" id="3.30.830.10">
    <property type="entry name" value="Metalloenzyme, LuxS/M16 peptidase-like"/>
    <property type="match status" value="4"/>
</dbReference>
<dbReference type="InterPro" id="IPR007863">
    <property type="entry name" value="Peptidase_M16_C"/>
</dbReference>
<keyword evidence="4" id="KW-0378">Hydrolase</keyword>
<dbReference type="PANTHER" id="PTHR43690">
    <property type="entry name" value="NARDILYSIN"/>
    <property type="match status" value="1"/>
</dbReference>
<evidence type="ECO:0000256" key="5">
    <source>
        <dbReference type="ARBA" id="ARBA00022833"/>
    </source>
</evidence>
<dbReference type="Pfam" id="PF00675">
    <property type="entry name" value="Peptidase_M16"/>
    <property type="match status" value="1"/>
</dbReference>
<keyword evidence="13" id="KW-1185">Reference proteome</keyword>
<keyword evidence="6" id="KW-0482">Metalloprotease</keyword>
<dbReference type="InterPro" id="IPR050626">
    <property type="entry name" value="Peptidase_M16"/>
</dbReference>
<dbReference type="PANTHER" id="PTHR43690:SF18">
    <property type="entry name" value="INSULIN-DEGRADING ENZYME-RELATED"/>
    <property type="match status" value="1"/>
</dbReference>